<dbReference type="SUPFAM" id="SSF50129">
    <property type="entry name" value="GroES-like"/>
    <property type="match status" value="1"/>
</dbReference>
<name>A0A5A8DY09_CAFRO</name>
<reference evidence="4 5" key="1">
    <citation type="submission" date="2019-07" db="EMBL/GenBank/DDBJ databases">
        <title>Genomes of Cafeteria roenbergensis.</title>
        <authorList>
            <person name="Fischer M.G."/>
            <person name="Hackl T."/>
            <person name="Roman M."/>
        </authorList>
    </citation>
    <scope>NUCLEOTIDE SEQUENCE [LARGE SCALE GENOMIC DNA]</scope>
    <source>
        <strain evidence="4 5">RCC970-E3</strain>
    </source>
</reference>
<dbReference type="PANTHER" id="PTHR48106:SF8">
    <property type="entry name" value="OS02G0805600 PROTEIN"/>
    <property type="match status" value="1"/>
</dbReference>
<dbReference type="EMBL" id="VLTL01000027">
    <property type="protein sequence ID" value="KAA0168670.1"/>
    <property type="molecule type" value="Genomic_DNA"/>
</dbReference>
<dbReference type="Gene3D" id="3.90.180.10">
    <property type="entry name" value="Medium-chain alcohol dehydrogenases, catalytic domain"/>
    <property type="match status" value="2"/>
</dbReference>
<dbReference type="InterPro" id="IPR013149">
    <property type="entry name" value="ADH-like_C"/>
</dbReference>
<comment type="caution">
    <text evidence="4">The sequence shown here is derived from an EMBL/GenBank/DDBJ whole genome shotgun (WGS) entry which is preliminary data.</text>
</comment>
<dbReference type="GO" id="GO:0016651">
    <property type="term" value="F:oxidoreductase activity, acting on NAD(P)H"/>
    <property type="evidence" value="ECO:0007669"/>
    <property type="project" value="TreeGrafter"/>
</dbReference>
<dbReference type="Proteomes" id="UP000324907">
    <property type="component" value="Unassembled WGS sequence"/>
</dbReference>
<evidence type="ECO:0000256" key="1">
    <source>
        <dbReference type="ARBA" id="ARBA00022857"/>
    </source>
</evidence>
<keyword evidence="1" id="KW-0521">NADP</keyword>
<dbReference type="AlphaFoldDB" id="A0A5A8DY09"/>
<organism evidence="4 5">
    <name type="scientific">Cafeteria roenbergensis</name>
    <name type="common">Marine flagellate</name>
    <dbReference type="NCBI Taxonomy" id="33653"/>
    <lineage>
        <taxon>Eukaryota</taxon>
        <taxon>Sar</taxon>
        <taxon>Stramenopiles</taxon>
        <taxon>Bigyra</taxon>
        <taxon>Opalozoa</taxon>
        <taxon>Bicosoecida</taxon>
        <taxon>Cafeteriaceae</taxon>
        <taxon>Cafeteria</taxon>
    </lineage>
</organism>
<evidence type="ECO:0000259" key="3">
    <source>
        <dbReference type="SMART" id="SM00829"/>
    </source>
</evidence>
<dbReference type="PANTHER" id="PTHR48106">
    <property type="entry name" value="QUINONE OXIDOREDUCTASE PIG3-RELATED"/>
    <property type="match status" value="1"/>
</dbReference>
<keyword evidence="2" id="KW-0560">Oxidoreductase</keyword>
<dbReference type="InterPro" id="IPR036291">
    <property type="entry name" value="NAD(P)-bd_dom_sf"/>
</dbReference>
<dbReference type="Pfam" id="PF08240">
    <property type="entry name" value="ADH_N"/>
    <property type="match status" value="1"/>
</dbReference>
<evidence type="ECO:0000313" key="4">
    <source>
        <dbReference type="EMBL" id="KAA0168670.1"/>
    </source>
</evidence>
<dbReference type="Gene3D" id="3.40.50.720">
    <property type="entry name" value="NAD(P)-binding Rossmann-like Domain"/>
    <property type="match status" value="1"/>
</dbReference>
<dbReference type="SMART" id="SM00829">
    <property type="entry name" value="PKS_ER"/>
    <property type="match status" value="1"/>
</dbReference>
<dbReference type="Pfam" id="PF00107">
    <property type="entry name" value="ADH_zinc_N"/>
    <property type="match status" value="2"/>
</dbReference>
<dbReference type="SUPFAM" id="SSF51735">
    <property type="entry name" value="NAD(P)-binding Rossmann-fold domains"/>
    <property type="match status" value="1"/>
</dbReference>
<protein>
    <recommendedName>
        <fullName evidence="3">Enoyl reductase (ER) domain-containing protein</fullName>
    </recommendedName>
</protein>
<gene>
    <name evidence="4" type="ORF">FNF28_02410</name>
</gene>
<dbReference type="InterPro" id="IPR013154">
    <property type="entry name" value="ADH-like_N"/>
</dbReference>
<dbReference type="InterPro" id="IPR020843">
    <property type="entry name" value="ER"/>
</dbReference>
<evidence type="ECO:0000256" key="2">
    <source>
        <dbReference type="ARBA" id="ARBA00023002"/>
    </source>
</evidence>
<proteinExistence type="predicted"/>
<feature type="domain" description="Enoyl reductase (ER)" evidence="3">
    <location>
        <begin position="37"/>
        <end position="445"/>
    </location>
</feature>
<dbReference type="GO" id="GO:0070402">
    <property type="term" value="F:NADPH binding"/>
    <property type="evidence" value="ECO:0007669"/>
    <property type="project" value="TreeGrafter"/>
</dbReference>
<accession>A0A5A8DY09</accession>
<evidence type="ECO:0000313" key="5">
    <source>
        <dbReference type="Proteomes" id="UP000324907"/>
    </source>
</evidence>
<dbReference type="InterPro" id="IPR011032">
    <property type="entry name" value="GroES-like_sf"/>
</dbReference>
<sequence length="452" mass="46409">MRVASLAARSARSLRVANAQSRRMASGSMWAVHAEPASDGSVGFSVRDVPVPTRTGPSDVLIRTEAAGVNRPDWLQARGLYPAPRGHSQTLGLEVAGTVVEAAGDWAVGDRVMALANGGAFAELVAVPSGQVMRLPALEPERAGSVAPLVEAAGGNADAATCEAVVASAIPEAGLTVWGNLVEAGGAGPGKICLIHGASGGVGGMAVAVARRLGCVVVAMASGEEKAEAALALGADLVLDYKRVDFKEVLRLPEVDRALVDLAAARAEDALRRVDGVPLSARSLEGHVPDPAASKRPLGCVDVVLDMLGGSAIQQSVDCCAYKGAVVSIGQQAGRKCELDMTKLMLRRVTLTGSTLRSKTNADKANLASEFARFAEQTRLVAACQLDGDDASLRAAVEGLEGVRVNALAGRVAPAPKIERVFAADRAGDAFAWLNSGAVTGKAVLLPPARRS</sequence>